<dbReference type="OrthoDB" id="1921208at2759"/>
<feature type="compositionally biased region" description="Basic residues" evidence="1">
    <location>
        <begin position="173"/>
        <end position="209"/>
    </location>
</feature>
<feature type="compositionally biased region" description="Basic and acidic residues" evidence="1">
    <location>
        <begin position="210"/>
        <end position="233"/>
    </location>
</feature>
<feature type="non-terminal residue" evidence="3">
    <location>
        <position position="271"/>
    </location>
</feature>
<protein>
    <recommendedName>
        <fullName evidence="4">Cupin type-1 domain-containing protein</fullName>
    </recommendedName>
</protein>
<gene>
    <name evidence="3" type="ORF">CFC21_071532</name>
</gene>
<proteinExistence type="predicted"/>
<evidence type="ECO:0000256" key="2">
    <source>
        <dbReference type="SAM" id="SignalP"/>
    </source>
</evidence>
<feature type="chain" id="PRO_5040256997" description="Cupin type-1 domain-containing protein" evidence="2">
    <location>
        <begin position="28"/>
        <end position="271"/>
    </location>
</feature>
<evidence type="ECO:0008006" key="4">
    <source>
        <dbReference type="Google" id="ProtNLM"/>
    </source>
</evidence>
<dbReference type="InterPro" id="IPR014710">
    <property type="entry name" value="RmlC-like_jellyroll"/>
</dbReference>
<reference evidence="3" key="1">
    <citation type="journal article" date="2017" name="Gigascience">
        <title>The first near-complete assembly of the hexaploid bread wheat genome, Triticum aestivum.</title>
        <authorList>
            <person name="Zimin A.V."/>
            <person name="Puiu D."/>
            <person name="Hall R."/>
            <person name="Kingan S."/>
            <person name="Clavijo B.J."/>
            <person name="Salzberg S.L."/>
        </authorList>
    </citation>
    <scope>NUCLEOTIDE SEQUENCE</scope>
    <source>
        <tissue evidence="3">Leaf</tissue>
    </source>
</reference>
<dbReference type="Gene3D" id="2.60.120.10">
    <property type="entry name" value="Jelly Rolls"/>
    <property type="match status" value="1"/>
</dbReference>
<keyword evidence="2" id="KW-0732">Signal</keyword>
<name>A0A9R1KT57_WHEAT</name>
<accession>A0A9R1KT57</accession>
<feature type="region of interest" description="Disordered" evidence="1">
    <location>
        <begin position="106"/>
        <end position="257"/>
    </location>
</feature>
<dbReference type="EMBL" id="CM022224">
    <property type="protein sequence ID" value="KAF7065426.1"/>
    <property type="molecule type" value="Genomic_DNA"/>
</dbReference>
<dbReference type="PANTHER" id="PTHR31238">
    <property type="entry name" value="GERMIN-LIKE PROTEIN SUBFAMILY 3 MEMBER 3"/>
    <property type="match status" value="1"/>
</dbReference>
<feature type="compositionally biased region" description="Basic and acidic residues" evidence="1">
    <location>
        <begin position="119"/>
        <end position="128"/>
    </location>
</feature>
<feature type="signal peptide" evidence="2">
    <location>
        <begin position="1"/>
        <end position="27"/>
    </location>
</feature>
<evidence type="ECO:0000256" key="1">
    <source>
        <dbReference type="SAM" id="MobiDB-lite"/>
    </source>
</evidence>
<organism evidence="3">
    <name type="scientific">Triticum aestivum</name>
    <name type="common">Wheat</name>
    <dbReference type="NCBI Taxonomy" id="4565"/>
    <lineage>
        <taxon>Eukaryota</taxon>
        <taxon>Viridiplantae</taxon>
        <taxon>Streptophyta</taxon>
        <taxon>Embryophyta</taxon>
        <taxon>Tracheophyta</taxon>
        <taxon>Spermatophyta</taxon>
        <taxon>Magnoliopsida</taxon>
        <taxon>Liliopsida</taxon>
        <taxon>Poales</taxon>
        <taxon>Poaceae</taxon>
        <taxon>BOP clade</taxon>
        <taxon>Pooideae</taxon>
        <taxon>Triticodae</taxon>
        <taxon>Triticeae</taxon>
        <taxon>Triticinae</taxon>
        <taxon>Triticum</taxon>
    </lineage>
</organism>
<evidence type="ECO:0000313" key="3">
    <source>
        <dbReference type="EMBL" id="KAF7065426.1"/>
    </source>
</evidence>
<feature type="compositionally biased region" description="Basic residues" evidence="1">
    <location>
        <begin position="234"/>
        <end position="257"/>
    </location>
</feature>
<reference evidence="3" key="2">
    <citation type="submission" date="2020-03" db="EMBL/GenBank/DDBJ databases">
        <title>The second near-complete assembly of the hexaploid bread wheat (Triticum aestivum) genome.</title>
        <authorList>
            <person name="Zimin A.V."/>
            <person name="Puiu D."/>
            <person name="Shumante A."/>
            <person name="Alonge M."/>
            <person name="Salzberg S.L."/>
        </authorList>
    </citation>
    <scope>NUCLEOTIDE SEQUENCE</scope>
    <source>
        <tissue evidence="3">Leaf</tissue>
    </source>
</reference>
<comment type="caution">
    <text evidence="3">The sequence shown here is derived from an EMBL/GenBank/DDBJ whole genome shotgun (WGS) entry which is preliminary data.</text>
</comment>
<sequence length="271" mass="30197">MAASRALAALLAVVVFMVCSPAPRVLATDPTQLQDFCVADIMNPVIVNGFVCKNMKMVTANDFFLPGLNKPGMLNAQGSAGDTGDGAAAAGAEHAGHLNGAHRLRAQRRAEPAAHTPPRHRDPHRDHGAAAGGVRHLQPAGREEPALHQATSGGRRIRVPTGARPLPGEQRQGARRGHRGAQQPGRRRDHHRQRRLRVHAAHQRPHPRQGLHDREGHRRLDPGQVRAGHERQQQHGRRRLRHAARRRRGRRRQQHRRRWRVLPWHAQAEAL</sequence>
<dbReference type="AlphaFoldDB" id="A0A9R1KT57"/>
<dbReference type="Proteomes" id="UP000815260">
    <property type="component" value="Chromosome 5B"/>
</dbReference>